<name>A0AAV4V788_9ARAC</name>
<feature type="transmembrane region" description="Helical" evidence="1">
    <location>
        <begin position="204"/>
        <end position="222"/>
    </location>
</feature>
<accession>A0AAV4V788</accession>
<protein>
    <recommendedName>
        <fullName evidence="4">Gustatory receptor</fullName>
    </recommendedName>
</protein>
<feature type="transmembrane region" description="Helical" evidence="1">
    <location>
        <begin position="140"/>
        <end position="158"/>
    </location>
</feature>
<feature type="transmembrane region" description="Helical" evidence="1">
    <location>
        <begin position="298"/>
        <end position="318"/>
    </location>
</feature>
<feature type="transmembrane region" description="Helical" evidence="1">
    <location>
        <begin position="178"/>
        <end position="197"/>
    </location>
</feature>
<feature type="transmembrane region" description="Helical" evidence="1">
    <location>
        <begin position="62"/>
        <end position="87"/>
    </location>
</feature>
<dbReference type="EMBL" id="BPLQ01012517">
    <property type="protein sequence ID" value="GIY65982.1"/>
    <property type="molecule type" value="Genomic_DNA"/>
</dbReference>
<keyword evidence="1" id="KW-0472">Membrane</keyword>
<keyword evidence="1" id="KW-1133">Transmembrane helix</keyword>
<reference evidence="2 3" key="1">
    <citation type="submission" date="2021-06" db="EMBL/GenBank/DDBJ databases">
        <title>Caerostris darwini draft genome.</title>
        <authorList>
            <person name="Kono N."/>
            <person name="Arakawa K."/>
        </authorList>
    </citation>
    <scope>NUCLEOTIDE SEQUENCE [LARGE SCALE GENOMIC DNA]</scope>
</reference>
<feature type="transmembrane region" description="Helical" evidence="1">
    <location>
        <begin position="369"/>
        <end position="390"/>
    </location>
</feature>
<dbReference type="Proteomes" id="UP001054837">
    <property type="component" value="Unassembled WGS sequence"/>
</dbReference>
<organism evidence="2 3">
    <name type="scientific">Caerostris darwini</name>
    <dbReference type="NCBI Taxonomy" id="1538125"/>
    <lineage>
        <taxon>Eukaryota</taxon>
        <taxon>Metazoa</taxon>
        <taxon>Ecdysozoa</taxon>
        <taxon>Arthropoda</taxon>
        <taxon>Chelicerata</taxon>
        <taxon>Arachnida</taxon>
        <taxon>Araneae</taxon>
        <taxon>Araneomorphae</taxon>
        <taxon>Entelegynae</taxon>
        <taxon>Araneoidea</taxon>
        <taxon>Araneidae</taxon>
        <taxon>Caerostris</taxon>
    </lineage>
</organism>
<gene>
    <name evidence="2" type="primary">AVEN_85273_1</name>
    <name evidence="2" type="ORF">CDAR_454021</name>
</gene>
<evidence type="ECO:0008006" key="4">
    <source>
        <dbReference type="Google" id="ProtNLM"/>
    </source>
</evidence>
<proteinExistence type="predicted"/>
<feature type="transmembrane region" description="Helical" evidence="1">
    <location>
        <begin position="93"/>
        <end position="113"/>
    </location>
</feature>
<evidence type="ECO:0000313" key="2">
    <source>
        <dbReference type="EMBL" id="GIY65982.1"/>
    </source>
</evidence>
<sequence length="393" mass="45050">MKQLNYWIASKDHHVRKKNLSASMTFDPKWYLKYGTKQHFLLRILYCTGLLVDSDKSSRNRIIFTVLFSIHLLVVADYVMEVILLIRSSISDLFFKITLINSVSYILSIVAWCELRRKRRILSLCLNMLRKTHVFSSRKVQIISFLFFFSLSISRLALDFKRSTDVLKYPIKMYGFEINTYVGITMIYIKTILLMFINPTWINFIILLYCLLCGHVSKLIRLSRIHIERSSPEEFTSSRQAGIAKNEAKLSSLVQLLQNVFSVPSFLISVALFCTCITALGMLIVLFGEFQRFALQSLVALMFVNSFGGLVICLWTAGGLPVEVEKLKETLRKKLQQKRLSENLIGDTCGDMKSLKVSSFVLSGCNIVYFQRNSILALAGTILTYTILLVSRQ</sequence>
<evidence type="ECO:0000313" key="3">
    <source>
        <dbReference type="Proteomes" id="UP001054837"/>
    </source>
</evidence>
<feature type="transmembrane region" description="Helical" evidence="1">
    <location>
        <begin position="266"/>
        <end position="286"/>
    </location>
</feature>
<evidence type="ECO:0000256" key="1">
    <source>
        <dbReference type="SAM" id="Phobius"/>
    </source>
</evidence>
<comment type="caution">
    <text evidence="2">The sequence shown here is derived from an EMBL/GenBank/DDBJ whole genome shotgun (WGS) entry which is preliminary data.</text>
</comment>
<keyword evidence="3" id="KW-1185">Reference proteome</keyword>
<dbReference type="AlphaFoldDB" id="A0AAV4V788"/>
<keyword evidence="1" id="KW-0812">Transmembrane</keyword>